<dbReference type="EMBL" id="CM020618">
    <property type="protein sequence ID" value="KAK1861838.1"/>
    <property type="molecule type" value="Genomic_DNA"/>
</dbReference>
<evidence type="ECO:0000313" key="2">
    <source>
        <dbReference type="Proteomes" id="UP000798662"/>
    </source>
</evidence>
<keyword evidence="2" id="KW-1185">Reference proteome</keyword>
<reference evidence="1" key="1">
    <citation type="submission" date="2019-11" db="EMBL/GenBank/DDBJ databases">
        <title>Nori genome reveals adaptations in red seaweeds to the harsh intertidal environment.</title>
        <authorList>
            <person name="Wang D."/>
            <person name="Mao Y."/>
        </authorList>
    </citation>
    <scope>NUCLEOTIDE SEQUENCE</scope>
    <source>
        <tissue evidence="1">Gametophyte</tissue>
    </source>
</reference>
<name>A0ACC3BW39_PYRYE</name>
<sequence>MLVETWLTQFCVFLFSLAALLSFSAQSLVSSLLSMLPFVSAFLLRQLPLTLLRASTGHPVLVELKNGDTYSGVLVSIDSWMNLNLADAVRTSAEGDAFWSVPQVYIRGNTVKYVGHIGERSAKGQGGEKGCARVRLWCVFRLRVPFWGVTAAVPLAAHYCRLLLGTALAPVPDPFSVVCIFFFPLHFSFAPIFSSFCRPPDTCAPPKRLWILWRRMRPSTGAPPAGAAAAEAAMAGAVAVVVVVAAGGGVAASEAVGEAVAAGGEAQAADIRKFWEGRRAWPSPWGWGGGRSYAPQMLWRRQDAGRLAAACVGGVLAKDQRQVRCVDGCGRVVSWVCALALPGPIHGPSYSCGVQDGAAGSRGCRPGLCPHLPERAMIDGSTPGPVTRAEAASSVAAAALGDASPMQRRLTSSTGSACPSRQTKETRTPRERFA</sequence>
<comment type="caution">
    <text evidence="1">The sequence shown here is derived from an EMBL/GenBank/DDBJ whole genome shotgun (WGS) entry which is preliminary data.</text>
</comment>
<protein>
    <submittedName>
        <fullName evidence="1">Uncharacterized protein</fullName>
    </submittedName>
</protein>
<accession>A0ACC3BW39</accession>
<evidence type="ECO:0000313" key="1">
    <source>
        <dbReference type="EMBL" id="KAK1861838.1"/>
    </source>
</evidence>
<proteinExistence type="predicted"/>
<gene>
    <name evidence="1" type="ORF">I4F81_004418</name>
</gene>
<organism evidence="1 2">
    <name type="scientific">Pyropia yezoensis</name>
    <name type="common">Susabi-nori</name>
    <name type="synonym">Porphyra yezoensis</name>
    <dbReference type="NCBI Taxonomy" id="2788"/>
    <lineage>
        <taxon>Eukaryota</taxon>
        <taxon>Rhodophyta</taxon>
        <taxon>Bangiophyceae</taxon>
        <taxon>Bangiales</taxon>
        <taxon>Bangiaceae</taxon>
        <taxon>Pyropia</taxon>
    </lineage>
</organism>
<dbReference type="Proteomes" id="UP000798662">
    <property type="component" value="Chromosome 1"/>
</dbReference>